<reference evidence="6 7" key="1">
    <citation type="journal article" date="2012" name="Stand. Genomic Sci.">
        <title>Complete genome sequence of the sulfur compounds oxidizing chemolithoautotroph Sulfuricurvum kujiense type strain (YK-1(T)).</title>
        <authorList>
            <person name="Han C."/>
            <person name="Kotsyurbenko O."/>
            <person name="Chertkov O."/>
            <person name="Held B."/>
            <person name="Lapidus A."/>
            <person name="Nolan M."/>
            <person name="Lucas S."/>
            <person name="Hammon N."/>
            <person name="Deshpande S."/>
            <person name="Cheng J.F."/>
            <person name="Tapia R."/>
            <person name="Goodwin L.A."/>
            <person name="Pitluck S."/>
            <person name="Liolios K."/>
            <person name="Pagani I."/>
            <person name="Ivanova N."/>
            <person name="Mavromatis K."/>
            <person name="Mikhailova N."/>
            <person name="Pati A."/>
            <person name="Chen A."/>
            <person name="Palaniappan K."/>
            <person name="Land M."/>
            <person name="Hauser L."/>
            <person name="Chang Y.J."/>
            <person name="Jeffries C.D."/>
            <person name="Brambilla E.M."/>
            <person name="Rohde M."/>
            <person name="Spring S."/>
            <person name="Sikorski J."/>
            <person name="Goker M."/>
            <person name="Woyke T."/>
            <person name="Bristow J."/>
            <person name="Eisen J.A."/>
            <person name="Markowitz V."/>
            <person name="Hugenholtz P."/>
            <person name="Kyrpides N.C."/>
            <person name="Klenk H.P."/>
            <person name="Detter J.C."/>
        </authorList>
    </citation>
    <scope>NUCLEOTIDE SEQUENCE [LARGE SCALE GENOMIC DNA]</scope>
    <source>
        <strain evidence="7">ATCC BAA-921 / DSM 16994 / JCM 11577 / YK-1</strain>
    </source>
</reference>
<gene>
    <name evidence="6" type="ordered locus">Sulku_1523</name>
</gene>
<dbReference type="EMBL" id="CP002355">
    <property type="protein sequence ID" value="ADR34185.1"/>
    <property type="molecule type" value="Genomic_DNA"/>
</dbReference>
<accession>E4TZS8</accession>
<keyword evidence="2" id="KW-0408">Iron</keyword>
<evidence type="ECO:0000313" key="6">
    <source>
        <dbReference type="EMBL" id="ADR34185.1"/>
    </source>
</evidence>
<evidence type="ECO:0000313" key="7">
    <source>
        <dbReference type="Proteomes" id="UP000008721"/>
    </source>
</evidence>
<keyword evidence="7" id="KW-1185">Reference proteome</keyword>
<dbReference type="GO" id="GO:0046872">
    <property type="term" value="F:metal ion binding"/>
    <property type="evidence" value="ECO:0007669"/>
    <property type="project" value="UniProtKB-KW"/>
</dbReference>
<dbReference type="KEGG" id="sku:Sulku_1523"/>
<feature type="domain" description="Quercetin 2,3-dioxygenase C-terminal cupin" evidence="5">
    <location>
        <begin position="146"/>
        <end position="232"/>
    </location>
</feature>
<comment type="cofactor">
    <cofactor evidence="2">
        <name>Fe cation</name>
        <dbReference type="ChEBI" id="CHEBI:24875"/>
    </cofactor>
    <text evidence="2">Binds 1 Fe cation per subunit.</text>
</comment>
<evidence type="ECO:0000256" key="3">
    <source>
        <dbReference type="RuleBase" id="RU003457"/>
    </source>
</evidence>
<sequence length="245" mass="28144">MQFFLHAAEERGNAEHGWLHSRFSFSFADYQNKERMGFGALRVLNDDCIEPLGGFDMHPHHDMEIITIVTMGSLEHKDSQGNHERIESGEIQYISAGRGIEHAEFNPSSKERTELFQIWIIPRKKGTIPRYQKCRYDLDKVNRWVLIASPHGRKGSLKIDQNVTIRLSHLFFGHTLVSDSLKAGYGRLLFVIDGEVNVCGHTLKRRDELQIIGEEAFEITVNRDARLLLFDVPLANFEQKRGSLL</sequence>
<comment type="similarity">
    <text evidence="1 3">Belongs to the pirin family.</text>
</comment>
<dbReference type="OrthoDB" id="9780903at2"/>
<dbReference type="HOGENOM" id="CLU_064194_2_2_7"/>
<name>E4TZS8_SULKY</name>
<dbReference type="RefSeq" id="WP_013460382.1">
    <property type="nucleotide sequence ID" value="NC_014762.1"/>
</dbReference>
<dbReference type="InterPro" id="IPR041602">
    <property type="entry name" value="Quercetinase_C"/>
</dbReference>
<proteinExistence type="inferred from homology"/>
<dbReference type="PANTHER" id="PTHR43212">
    <property type="entry name" value="QUERCETIN 2,3-DIOXYGENASE"/>
    <property type="match status" value="1"/>
</dbReference>
<protein>
    <submittedName>
        <fullName evidence="6">Pirin domain protein</fullName>
    </submittedName>
</protein>
<dbReference type="CDD" id="cd02910">
    <property type="entry name" value="cupin_Yhhw_N"/>
    <property type="match status" value="1"/>
</dbReference>
<dbReference type="Proteomes" id="UP000008721">
    <property type="component" value="Chromosome"/>
</dbReference>
<dbReference type="eggNOG" id="COG1741">
    <property type="taxonomic scope" value="Bacteria"/>
</dbReference>
<feature type="binding site" evidence="2">
    <location>
        <position position="104"/>
    </location>
    <ligand>
        <name>Fe cation</name>
        <dbReference type="ChEBI" id="CHEBI:24875"/>
    </ligand>
</feature>
<dbReference type="PIRSF" id="PIRSF006232">
    <property type="entry name" value="Pirin"/>
    <property type="match status" value="1"/>
</dbReference>
<evidence type="ECO:0000259" key="4">
    <source>
        <dbReference type="Pfam" id="PF02678"/>
    </source>
</evidence>
<feature type="domain" description="Pirin N-terminal" evidence="4">
    <location>
        <begin position="11"/>
        <end position="120"/>
    </location>
</feature>
<dbReference type="PANTHER" id="PTHR43212:SF3">
    <property type="entry name" value="QUERCETIN 2,3-DIOXYGENASE"/>
    <property type="match status" value="1"/>
</dbReference>
<evidence type="ECO:0000256" key="2">
    <source>
        <dbReference type="PIRSR" id="PIRSR006232-1"/>
    </source>
</evidence>
<feature type="binding site" evidence="2">
    <location>
        <position position="102"/>
    </location>
    <ligand>
        <name>Fe cation</name>
        <dbReference type="ChEBI" id="CHEBI:24875"/>
    </ligand>
</feature>
<feature type="binding site" evidence="2">
    <location>
        <position position="60"/>
    </location>
    <ligand>
        <name>Fe cation</name>
        <dbReference type="ChEBI" id="CHEBI:24875"/>
    </ligand>
</feature>
<evidence type="ECO:0000256" key="1">
    <source>
        <dbReference type="ARBA" id="ARBA00008416"/>
    </source>
</evidence>
<dbReference type="Pfam" id="PF02678">
    <property type="entry name" value="Pirin"/>
    <property type="match status" value="1"/>
</dbReference>
<keyword evidence="2" id="KW-0479">Metal-binding</keyword>
<dbReference type="InterPro" id="IPR012093">
    <property type="entry name" value="Pirin"/>
</dbReference>
<dbReference type="InterPro" id="IPR011051">
    <property type="entry name" value="RmlC_Cupin_sf"/>
</dbReference>
<feature type="binding site" evidence="2">
    <location>
        <position position="58"/>
    </location>
    <ligand>
        <name>Fe cation</name>
        <dbReference type="ChEBI" id="CHEBI:24875"/>
    </ligand>
</feature>
<evidence type="ECO:0000259" key="5">
    <source>
        <dbReference type="Pfam" id="PF17954"/>
    </source>
</evidence>
<dbReference type="Gene3D" id="2.60.120.10">
    <property type="entry name" value="Jelly Rolls"/>
    <property type="match status" value="2"/>
</dbReference>
<dbReference type="AlphaFoldDB" id="E4TZS8"/>
<dbReference type="Pfam" id="PF17954">
    <property type="entry name" value="Pirin_C_2"/>
    <property type="match status" value="1"/>
</dbReference>
<dbReference type="InterPro" id="IPR003829">
    <property type="entry name" value="Pirin_N_dom"/>
</dbReference>
<dbReference type="InterPro" id="IPR014710">
    <property type="entry name" value="RmlC-like_jellyroll"/>
</dbReference>
<organism evidence="6 7">
    <name type="scientific">Sulfuricurvum kujiense (strain ATCC BAA-921 / DSM 16994 / JCM 11577 / YK-1)</name>
    <dbReference type="NCBI Taxonomy" id="709032"/>
    <lineage>
        <taxon>Bacteria</taxon>
        <taxon>Pseudomonadati</taxon>
        <taxon>Campylobacterota</taxon>
        <taxon>Epsilonproteobacteria</taxon>
        <taxon>Campylobacterales</taxon>
        <taxon>Sulfurimonadaceae</taxon>
        <taxon>Sulfuricurvum</taxon>
    </lineage>
</organism>
<dbReference type="SUPFAM" id="SSF51182">
    <property type="entry name" value="RmlC-like cupins"/>
    <property type="match status" value="1"/>
</dbReference>